<dbReference type="SMART" id="SM00382">
    <property type="entry name" value="AAA"/>
    <property type="match status" value="1"/>
</dbReference>
<evidence type="ECO:0000256" key="2">
    <source>
        <dbReference type="ARBA" id="ARBA00022448"/>
    </source>
</evidence>
<gene>
    <name evidence="6" type="ORF">GH754_10880</name>
</gene>
<evidence type="ECO:0000256" key="4">
    <source>
        <dbReference type="ARBA" id="ARBA00022840"/>
    </source>
</evidence>
<keyword evidence="4 6" id="KW-0067">ATP-binding</keyword>
<organism evidence="6 7">
    <name type="scientific">Salinibacillus xinjiangensis</name>
    <dbReference type="NCBI Taxonomy" id="1229268"/>
    <lineage>
        <taxon>Bacteria</taxon>
        <taxon>Bacillati</taxon>
        <taxon>Bacillota</taxon>
        <taxon>Bacilli</taxon>
        <taxon>Bacillales</taxon>
        <taxon>Bacillaceae</taxon>
        <taxon>Salinibacillus</taxon>
    </lineage>
</organism>
<dbReference type="GO" id="GO:0016887">
    <property type="term" value="F:ATP hydrolysis activity"/>
    <property type="evidence" value="ECO:0007669"/>
    <property type="project" value="InterPro"/>
</dbReference>
<evidence type="ECO:0000313" key="6">
    <source>
        <dbReference type="EMBL" id="MRG86813.1"/>
    </source>
</evidence>
<evidence type="ECO:0000256" key="3">
    <source>
        <dbReference type="ARBA" id="ARBA00022741"/>
    </source>
</evidence>
<dbReference type="OrthoDB" id="9804819at2"/>
<name>A0A6G1X733_9BACI</name>
<dbReference type="Gene3D" id="3.40.50.300">
    <property type="entry name" value="P-loop containing nucleotide triphosphate hydrolases"/>
    <property type="match status" value="1"/>
</dbReference>
<dbReference type="InterPro" id="IPR003439">
    <property type="entry name" value="ABC_transporter-like_ATP-bd"/>
</dbReference>
<protein>
    <submittedName>
        <fullName evidence="6">ATP-binding cassette domain-containing protein</fullName>
    </submittedName>
</protein>
<dbReference type="RefSeq" id="WP_153728720.1">
    <property type="nucleotide sequence ID" value="NZ_WJNH01000006.1"/>
</dbReference>
<keyword evidence="7" id="KW-1185">Reference proteome</keyword>
<dbReference type="PANTHER" id="PTHR43335:SF4">
    <property type="entry name" value="ABC TRANSPORTER, ATP-BINDING PROTEIN"/>
    <property type="match status" value="1"/>
</dbReference>
<dbReference type="InterPro" id="IPR027417">
    <property type="entry name" value="P-loop_NTPase"/>
</dbReference>
<dbReference type="Proteomes" id="UP000480185">
    <property type="component" value="Unassembled WGS sequence"/>
</dbReference>
<proteinExistence type="inferred from homology"/>
<dbReference type="PROSITE" id="PS00211">
    <property type="entry name" value="ABC_TRANSPORTER_1"/>
    <property type="match status" value="1"/>
</dbReference>
<dbReference type="Pfam" id="PF00005">
    <property type="entry name" value="ABC_tran"/>
    <property type="match status" value="1"/>
</dbReference>
<dbReference type="PANTHER" id="PTHR43335">
    <property type="entry name" value="ABC TRANSPORTER, ATP-BINDING PROTEIN"/>
    <property type="match status" value="1"/>
</dbReference>
<reference evidence="6 7" key="1">
    <citation type="submission" date="2019-11" db="EMBL/GenBank/DDBJ databases">
        <authorList>
            <person name="Li J."/>
        </authorList>
    </citation>
    <scope>NUCLEOTIDE SEQUENCE [LARGE SCALE GENOMIC DNA]</scope>
    <source>
        <strain evidence="6 7">J4</strain>
    </source>
</reference>
<evidence type="ECO:0000256" key="1">
    <source>
        <dbReference type="ARBA" id="ARBA00005417"/>
    </source>
</evidence>
<keyword evidence="3" id="KW-0547">Nucleotide-binding</keyword>
<evidence type="ECO:0000259" key="5">
    <source>
        <dbReference type="PROSITE" id="PS50893"/>
    </source>
</evidence>
<dbReference type="AlphaFoldDB" id="A0A6G1X733"/>
<dbReference type="GO" id="GO:0005524">
    <property type="term" value="F:ATP binding"/>
    <property type="evidence" value="ECO:0007669"/>
    <property type="project" value="UniProtKB-KW"/>
</dbReference>
<dbReference type="InterPro" id="IPR017871">
    <property type="entry name" value="ABC_transporter-like_CS"/>
</dbReference>
<sequence>MEPVLELKNLTKRLGNNNAVDDLSFTVNPGEVFGLLGPNGAGKTTTIRMIVGLISKTKGDVLINGTNMYEDFKKAMSDVGAIVENPEMYKFLSGYQNLLHFARMSQTEISKERINEVVKQVELEESIHKKVKTYSLGMRQRLGVAQAILHRPSLLILDEPTNGLDPQGIRDFRDYLRNLTKEGIAVMVSSHLLSEMQQMCDRVAIIQEGKLINISTIDEFSNEPNEGTLVHFEVDDAEKAQNLLAEQGSKIVKGQLQVMTKKENIPAMNETLVQGGVKIYGITSKNQSLEDKFLQITKAGEK</sequence>
<comment type="caution">
    <text evidence="6">The sequence shown here is derived from an EMBL/GenBank/DDBJ whole genome shotgun (WGS) entry which is preliminary data.</text>
</comment>
<dbReference type="PROSITE" id="PS50893">
    <property type="entry name" value="ABC_TRANSPORTER_2"/>
    <property type="match status" value="1"/>
</dbReference>
<evidence type="ECO:0000313" key="7">
    <source>
        <dbReference type="Proteomes" id="UP000480185"/>
    </source>
</evidence>
<dbReference type="InterPro" id="IPR003593">
    <property type="entry name" value="AAA+_ATPase"/>
</dbReference>
<dbReference type="SUPFAM" id="SSF52540">
    <property type="entry name" value="P-loop containing nucleoside triphosphate hydrolases"/>
    <property type="match status" value="1"/>
</dbReference>
<feature type="domain" description="ABC transporter" evidence="5">
    <location>
        <begin position="5"/>
        <end position="233"/>
    </location>
</feature>
<keyword evidence="2" id="KW-0813">Transport</keyword>
<accession>A0A6G1X733</accession>
<comment type="similarity">
    <text evidence="1">Belongs to the ABC transporter superfamily.</text>
</comment>
<dbReference type="EMBL" id="WJNH01000006">
    <property type="protein sequence ID" value="MRG86813.1"/>
    <property type="molecule type" value="Genomic_DNA"/>
</dbReference>